<proteinExistence type="predicted"/>
<dbReference type="InterPro" id="IPR036520">
    <property type="entry name" value="UPF0759_sf"/>
</dbReference>
<dbReference type="Pfam" id="PF01904">
    <property type="entry name" value="DUF72"/>
    <property type="match status" value="1"/>
</dbReference>
<organism evidence="1 2">
    <name type="scientific">Autumnicola patrickiae</name>
    <dbReference type="NCBI Taxonomy" id="3075591"/>
    <lineage>
        <taxon>Bacteria</taxon>
        <taxon>Pseudomonadati</taxon>
        <taxon>Bacteroidota</taxon>
        <taxon>Flavobacteriia</taxon>
        <taxon>Flavobacteriales</taxon>
        <taxon>Flavobacteriaceae</taxon>
        <taxon>Autumnicola</taxon>
    </lineage>
</organism>
<accession>A0ABU3E2X8</accession>
<gene>
    <name evidence="1" type="ORF">RM549_10850</name>
</gene>
<dbReference type="PANTHER" id="PTHR30348:SF4">
    <property type="entry name" value="DUF72 DOMAIN-CONTAINING PROTEIN"/>
    <property type="match status" value="1"/>
</dbReference>
<evidence type="ECO:0000313" key="1">
    <source>
        <dbReference type="EMBL" id="MDT0690285.1"/>
    </source>
</evidence>
<name>A0ABU3E2X8_9FLAO</name>
<dbReference type="RefSeq" id="WP_311684652.1">
    <property type="nucleotide sequence ID" value="NZ_JAVRHM010000011.1"/>
</dbReference>
<sequence>MKSNIQIGTSGYQYKHWKGDFYPKDLAVKDRFEFYARHFDTVEINNTFYKMADASTFDEWKNSAPKDFCYAIKYSRFGTHRKKLKDPEGHVNYFLDRATHLETLLGPVLVQLPPNWKKNIERLKEFLQVTPKSIRWAIEIRDPDWLSEELYELLREHNAALVLHDMIPDHPRVITADWTYMRFHGKNYSGNYSKKHLNEIADEVRGYVDDGLDVFVYFNNDLEGHAVRNALSLKENLGV</sequence>
<keyword evidence="2" id="KW-1185">Reference proteome</keyword>
<comment type="caution">
    <text evidence="1">The sequence shown here is derived from an EMBL/GenBank/DDBJ whole genome shotgun (WGS) entry which is preliminary data.</text>
</comment>
<dbReference type="EMBL" id="JAVRHM010000011">
    <property type="protein sequence ID" value="MDT0690285.1"/>
    <property type="molecule type" value="Genomic_DNA"/>
</dbReference>
<dbReference type="InterPro" id="IPR002763">
    <property type="entry name" value="DUF72"/>
</dbReference>
<dbReference type="Proteomes" id="UP001261624">
    <property type="component" value="Unassembled WGS sequence"/>
</dbReference>
<reference evidence="1 2" key="1">
    <citation type="submission" date="2023-09" db="EMBL/GenBank/DDBJ databases">
        <authorList>
            <person name="Rey-Velasco X."/>
        </authorList>
    </citation>
    <scope>NUCLEOTIDE SEQUENCE [LARGE SCALE GENOMIC DNA]</scope>
    <source>
        <strain evidence="1 2">F188</strain>
    </source>
</reference>
<protein>
    <submittedName>
        <fullName evidence="1">DUF72 domain-containing protein</fullName>
    </submittedName>
</protein>
<evidence type="ECO:0000313" key="2">
    <source>
        <dbReference type="Proteomes" id="UP001261624"/>
    </source>
</evidence>
<dbReference type="PANTHER" id="PTHR30348">
    <property type="entry name" value="UNCHARACTERIZED PROTEIN YECE"/>
    <property type="match status" value="1"/>
</dbReference>
<dbReference type="SUPFAM" id="SSF117396">
    <property type="entry name" value="TM1631-like"/>
    <property type="match status" value="1"/>
</dbReference>
<dbReference type="Gene3D" id="3.20.20.410">
    <property type="entry name" value="Protein of unknown function UPF0759"/>
    <property type="match status" value="1"/>
</dbReference>